<evidence type="ECO:0000313" key="2">
    <source>
        <dbReference type="Proteomes" id="UP000516369"/>
    </source>
</evidence>
<dbReference type="KEGG" id="dvn:HQ394_09140"/>
<accession>A0A7H1N175</accession>
<sequence length="456" mass="49491">MAQSADGLIIAARVSGPAPNFAKAAADMAAGDHVELWVALADEVALPEVGWGNQFGPVLLESADACAKNDDIADDANAVAECRTWYMEQQAYRRQFRKLFVRQWQLAPALAVETFARPAFAQMSPEAREKISALAPSAAAADLPTVRFAPVADGGYGFEVAVPWSALPPSPTLDLARLRLMLDVFSPGSDGKYGPFSSTAAERKYAEVATMTVLRLDPVRHWRLSDCGYPLTADDQWGEQTLPAYFFPLAGEVLRDIFVIENDVAGYQYTAGGYSPVITPTRLFSQRLTPDLVLCGPPFAVRRSSQTRFIDELTLSPGARVKAVNDGWLIAQGPFVGQANRFGSGACGACPTISLQVLFLPAANSSPLVVAFNDTWLIEDEDVKEAGGRNARVTLSDDLMTITAWEGEVPDDQPKALWTRIRKCYDGAKHLFADCAREENVKPPLDIPMPPEEPAP</sequence>
<protein>
    <submittedName>
        <fullName evidence="1">Uncharacterized protein</fullName>
    </submittedName>
</protein>
<dbReference type="RefSeq" id="WP_190262963.1">
    <property type="nucleotide sequence ID" value="NZ_CP053923.1"/>
</dbReference>
<dbReference type="AlphaFoldDB" id="A0A7H1N175"/>
<name>A0A7H1N175_9PROT</name>
<dbReference type="EMBL" id="CP053923">
    <property type="protein sequence ID" value="QNT69461.1"/>
    <property type="molecule type" value="Genomic_DNA"/>
</dbReference>
<dbReference type="Proteomes" id="UP000516369">
    <property type="component" value="Chromosome"/>
</dbReference>
<gene>
    <name evidence="1" type="ORF">HQ394_09140</name>
</gene>
<reference evidence="1 2" key="1">
    <citation type="submission" date="2020-05" db="EMBL/GenBank/DDBJ databases">
        <title>Complete closed genome sequence of Defluviicoccus vanus.</title>
        <authorList>
            <person name="Bessarab I."/>
            <person name="Arumugam K."/>
            <person name="Maszenan A.M."/>
            <person name="Seviour R.J."/>
            <person name="Williams R.B."/>
        </authorList>
    </citation>
    <scope>NUCLEOTIDE SEQUENCE [LARGE SCALE GENOMIC DNA]</scope>
    <source>
        <strain evidence="1 2">Ben 114</strain>
    </source>
</reference>
<organism evidence="1 2">
    <name type="scientific">Defluviicoccus vanus</name>
    <dbReference type="NCBI Taxonomy" id="111831"/>
    <lineage>
        <taxon>Bacteria</taxon>
        <taxon>Pseudomonadati</taxon>
        <taxon>Pseudomonadota</taxon>
        <taxon>Alphaproteobacteria</taxon>
        <taxon>Rhodospirillales</taxon>
        <taxon>Rhodospirillaceae</taxon>
        <taxon>Defluviicoccus</taxon>
    </lineage>
</organism>
<proteinExistence type="predicted"/>
<evidence type="ECO:0000313" key="1">
    <source>
        <dbReference type="EMBL" id="QNT69461.1"/>
    </source>
</evidence>
<keyword evidence="2" id="KW-1185">Reference proteome</keyword>